<evidence type="ECO:0000259" key="1">
    <source>
        <dbReference type="Pfam" id="PF14478"/>
    </source>
</evidence>
<sequence length="124" mass="13487">MKLKLRLLVVLFVGLLAAQLAFSDETSSHDTVQFSLTVTSTGQLNISAVKQVEKGINAFDAIDQLVVVGFKETDWGPQIISLGGIEAVGNTYWAFYVNGKMSMVGAKDVILDDDTFILLNLEAF</sequence>
<gene>
    <name evidence="2" type="ORF">METZ01_LOCUS3976</name>
</gene>
<dbReference type="InterPro" id="IPR027954">
    <property type="entry name" value="Transcobalamin-like_C"/>
</dbReference>
<accession>A0A381N955</accession>
<evidence type="ECO:0000313" key="2">
    <source>
        <dbReference type="EMBL" id="SUZ51122.1"/>
    </source>
</evidence>
<organism evidence="2">
    <name type="scientific">marine metagenome</name>
    <dbReference type="NCBI Taxonomy" id="408172"/>
    <lineage>
        <taxon>unclassified sequences</taxon>
        <taxon>metagenomes</taxon>
        <taxon>ecological metagenomes</taxon>
    </lineage>
</organism>
<name>A0A381N955_9ZZZZ</name>
<feature type="domain" description="Transcobalamin-like C-terminal" evidence="1">
    <location>
        <begin position="59"/>
        <end position="122"/>
    </location>
</feature>
<proteinExistence type="predicted"/>
<dbReference type="Pfam" id="PF14478">
    <property type="entry name" value="DUF4430"/>
    <property type="match status" value="1"/>
</dbReference>
<dbReference type="AlphaFoldDB" id="A0A381N955"/>
<dbReference type="EMBL" id="UINC01000207">
    <property type="protein sequence ID" value="SUZ51122.1"/>
    <property type="molecule type" value="Genomic_DNA"/>
</dbReference>
<dbReference type="Gene3D" id="2.170.130.30">
    <property type="match status" value="1"/>
</dbReference>
<reference evidence="2" key="1">
    <citation type="submission" date="2018-05" db="EMBL/GenBank/DDBJ databases">
        <authorList>
            <person name="Lanie J.A."/>
            <person name="Ng W.-L."/>
            <person name="Kazmierczak K.M."/>
            <person name="Andrzejewski T.M."/>
            <person name="Davidsen T.M."/>
            <person name="Wayne K.J."/>
            <person name="Tettelin H."/>
            <person name="Glass J.I."/>
            <person name="Rusch D."/>
            <person name="Podicherti R."/>
            <person name="Tsui H.-C.T."/>
            <person name="Winkler M.E."/>
        </authorList>
    </citation>
    <scope>NUCLEOTIDE SEQUENCE</scope>
</reference>
<protein>
    <recommendedName>
        <fullName evidence="1">Transcobalamin-like C-terminal domain-containing protein</fullName>
    </recommendedName>
</protein>